<proteinExistence type="predicted"/>
<reference evidence="1 2" key="1">
    <citation type="journal article" date="2014" name="PLoS Genet.">
        <title>Phylogenetically driven sequencing of extremely halophilic archaea reveals strategies for static and dynamic osmo-response.</title>
        <authorList>
            <person name="Becker E.A."/>
            <person name="Seitzer P.M."/>
            <person name="Tritt A."/>
            <person name="Larsen D."/>
            <person name="Krusor M."/>
            <person name="Yao A.I."/>
            <person name="Wu D."/>
            <person name="Madern D."/>
            <person name="Eisen J.A."/>
            <person name="Darling A.E."/>
            <person name="Facciotti M.T."/>
        </authorList>
    </citation>
    <scope>NUCLEOTIDE SEQUENCE [LARGE SCALE GENOMIC DNA]</scope>
    <source>
        <strain evidence="1 2">ATCC 33800</strain>
    </source>
</reference>
<dbReference type="AlphaFoldDB" id="M0JQV6"/>
<gene>
    <name evidence="1" type="ORF">C436_18416</name>
</gene>
<name>M0JQV6_9EURY</name>
<evidence type="ECO:0000313" key="1">
    <source>
        <dbReference type="EMBL" id="EMA10020.1"/>
    </source>
</evidence>
<sequence length="127" mass="13911">MLMPIDCGGEHFDEKAISTGEMVRTCEELVLYFNRYNTIPQTTVLLTSRSLFPAEGFILEAGDGITTNITGVGCVENTVRTVQQQRHPSFATHSLRSLASQPSGTAKFGFTSSEHDYAQTGQMCAEK</sequence>
<dbReference type="InterPro" id="IPR036663">
    <property type="entry name" value="Fumarylacetoacetase_C_sf"/>
</dbReference>
<dbReference type="Gene3D" id="3.90.850.10">
    <property type="entry name" value="Fumarylacetoacetase-like, C-terminal domain"/>
    <property type="match status" value="1"/>
</dbReference>
<keyword evidence="2" id="KW-1185">Reference proteome</keyword>
<dbReference type="EMBL" id="AOLR01000037">
    <property type="protein sequence ID" value="EMA10020.1"/>
    <property type="molecule type" value="Genomic_DNA"/>
</dbReference>
<comment type="caution">
    <text evidence="1">The sequence shown here is derived from an EMBL/GenBank/DDBJ whole genome shotgun (WGS) entry which is preliminary data.</text>
</comment>
<dbReference type="Proteomes" id="UP000011659">
    <property type="component" value="Unassembled WGS sequence"/>
</dbReference>
<dbReference type="GO" id="GO:0003824">
    <property type="term" value="F:catalytic activity"/>
    <property type="evidence" value="ECO:0007669"/>
    <property type="project" value="InterPro"/>
</dbReference>
<organism evidence="1 2">
    <name type="scientific">Haloarcula marismortui ATCC 33800</name>
    <dbReference type="NCBI Taxonomy" id="662476"/>
    <lineage>
        <taxon>Archaea</taxon>
        <taxon>Methanobacteriati</taxon>
        <taxon>Methanobacteriota</taxon>
        <taxon>Stenosarchaea group</taxon>
        <taxon>Halobacteria</taxon>
        <taxon>Halobacteriales</taxon>
        <taxon>Haloarculaceae</taxon>
        <taxon>Haloarcula</taxon>
    </lineage>
</organism>
<protein>
    <submittedName>
        <fullName evidence="1">2-keto-3-deoxyxylonate dehydratase</fullName>
    </submittedName>
</protein>
<accession>M0JQV6</accession>
<evidence type="ECO:0000313" key="2">
    <source>
        <dbReference type="Proteomes" id="UP000011659"/>
    </source>
</evidence>